<protein>
    <submittedName>
        <fullName evidence="1">Uncharacterized protein</fullName>
    </submittedName>
</protein>
<comment type="caution">
    <text evidence="1">The sequence shown here is derived from an EMBL/GenBank/DDBJ whole genome shotgun (WGS) entry which is preliminary data.</text>
</comment>
<organism evidence="1 2">
    <name type="scientific">Bacillus badius</name>
    <dbReference type="NCBI Taxonomy" id="1455"/>
    <lineage>
        <taxon>Bacteria</taxon>
        <taxon>Bacillati</taxon>
        <taxon>Bacillota</taxon>
        <taxon>Bacilli</taxon>
        <taxon>Bacillales</taxon>
        <taxon>Bacillaceae</taxon>
        <taxon>Pseudobacillus</taxon>
    </lineage>
</organism>
<gene>
    <name evidence="1" type="ORF">SD77_3165</name>
</gene>
<sequence>MEYQIETPFFSPLSPFCYLASNFYANNKLLLLSALGVPGFPYCPET</sequence>
<reference evidence="1 2" key="1">
    <citation type="submission" date="2015-01" db="EMBL/GenBank/DDBJ databases">
        <title>Genome Assembly of Bacillus badius MTCC 1458.</title>
        <authorList>
            <person name="Verma A."/>
            <person name="Khatri I."/>
            <person name="Mual P."/>
            <person name="Subramanian S."/>
            <person name="Krishnamurthi S."/>
        </authorList>
    </citation>
    <scope>NUCLEOTIDE SEQUENCE [LARGE SCALE GENOMIC DNA]</scope>
    <source>
        <strain evidence="1 2">MTCC 1458</strain>
    </source>
</reference>
<proteinExistence type="predicted"/>
<evidence type="ECO:0000313" key="1">
    <source>
        <dbReference type="EMBL" id="KIL79299.1"/>
    </source>
</evidence>
<accession>A0ABR5AXA3</accession>
<keyword evidence="2" id="KW-1185">Reference proteome</keyword>
<dbReference type="Proteomes" id="UP000031982">
    <property type="component" value="Unassembled WGS sequence"/>
</dbReference>
<evidence type="ECO:0000313" key="2">
    <source>
        <dbReference type="Proteomes" id="UP000031982"/>
    </source>
</evidence>
<name>A0ABR5AXA3_BACBA</name>
<dbReference type="EMBL" id="JXLP01000003">
    <property type="protein sequence ID" value="KIL79299.1"/>
    <property type="molecule type" value="Genomic_DNA"/>
</dbReference>